<evidence type="ECO:0000313" key="2">
    <source>
        <dbReference type="Proteomes" id="UP000013248"/>
    </source>
</evidence>
<gene>
    <name evidence="1" type="ORF">F900_01056</name>
</gene>
<dbReference type="EMBL" id="APRP01000014">
    <property type="protein sequence ID" value="ENX02610.1"/>
    <property type="molecule type" value="Genomic_DNA"/>
</dbReference>
<protein>
    <submittedName>
        <fullName evidence="1">Uncharacterized protein</fullName>
    </submittedName>
</protein>
<dbReference type="PATRIC" id="fig|1217705.3.peg.1013"/>
<organism evidence="1 2">
    <name type="scientific">Acinetobacter modestus</name>
    <dbReference type="NCBI Taxonomy" id="1776740"/>
    <lineage>
        <taxon>Bacteria</taxon>
        <taxon>Pseudomonadati</taxon>
        <taxon>Pseudomonadota</taxon>
        <taxon>Gammaproteobacteria</taxon>
        <taxon>Moraxellales</taxon>
        <taxon>Moraxellaceae</taxon>
        <taxon>Acinetobacter</taxon>
    </lineage>
</organism>
<accession>N9NKU9</accession>
<evidence type="ECO:0000313" key="1">
    <source>
        <dbReference type="EMBL" id="ENX02610.1"/>
    </source>
</evidence>
<sequence>MFNLFKKSLGVCEKCKELEQENLALQQRVKQLEGKQVALIIERDFWVEQGRNLQNNLQTWQRLYSDMYDQLGKGVVTDQDIADNLALASAQLKQPLTTVEAVRSLTACMDAATQGKYTSVFDNAVEKIVLNDQSRLENKDE</sequence>
<dbReference type="Proteomes" id="UP000013248">
    <property type="component" value="Unassembled WGS sequence"/>
</dbReference>
<comment type="caution">
    <text evidence="1">The sequence shown here is derived from an EMBL/GenBank/DDBJ whole genome shotgun (WGS) entry which is preliminary data.</text>
</comment>
<dbReference type="HOGENOM" id="CLU_1821207_0_0_6"/>
<dbReference type="STRING" id="1217705.F900_01056"/>
<dbReference type="RefSeq" id="WP_005215632.1">
    <property type="nucleotide sequence ID" value="NZ_KB850089.1"/>
</dbReference>
<proteinExistence type="predicted"/>
<dbReference type="AlphaFoldDB" id="N9NKU9"/>
<name>N9NKU9_9GAMM</name>
<reference evidence="1 2" key="1">
    <citation type="submission" date="2013-02" db="EMBL/GenBank/DDBJ databases">
        <title>The Genome Sequence of Acinetobacter sp. ANC 3862.</title>
        <authorList>
            <consortium name="The Broad Institute Genome Sequencing Platform"/>
            <consortium name="The Broad Institute Genome Sequencing Center for Infectious Disease"/>
            <person name="Cerqueira G."/>
            <person name="Feldgarden M."/>
            <person name="Courvalin P."/>
            <person name="Perichon B."/>
            <person name="Grillot-Courvalin C."/>
            <person name="Clermont D."/>
            <person name="Rocha E."/>
            <person name="Yoon E.-J."/>
            <person name="Nemec A."/>
            <person name="Walker B."/>
            <person name="Young S.K."/>
            <person name="Zeng Q."/>
            <person name="Gargeya S."/>
            <person name="Fitzgerald M."/>
            <person name="Haas B."/>
            <person name="Abouelleil A."/>
            <person name="Alvarado L."/>
            <person name="Arachchi H.M."/>
            <person name="Berlin A.M."/>
            <person name="Chapman S.B."/>
            <person name="Dewar J."/>
            <person name="Goldberg J."/>
            <person name="Griggs A."/>
            <person name="Gujja S."/>
            <person name="Hansen M."/>
            <person name="Howarth C."/>
            <person name="Imamovic A."/>
            <person name="Larimer J."/>
            <person name="McCowan C."/>
            <person name="Murphy C."/>
            <person name="Neiman D."/>
            <person name="Pearson M."/>
            <person name="Priest M."/>
            <person name="Roberts A."/>
            <person name="Saif S."/>
            <person name="Shea T."/>
            <person name="Sisk P."/>
            <person name="Sykes S."/>
            <person name="Wortman J."/>
            <person name="Nusbaum C."/>
            <person name="Birren B."/>
        </authorList>
    </citation>
    <scope>NUCLEOTIDE SEQUENCE [LARGE SCALE GENOMIC DNA]</scope>
    <source>
        <strain evidence="1 2">ANC 3862</strain>
    </source>
</reference>